<dbReference type="InterPro" id="IPR014710">
    <property type="entry name" value="RmlC-like_jellyroll"/>
</dbReference>
<evidence type="ECO:0000313" key="2">
    <source>
        <dbReference type="EMBL" id="TKI66279.1"/>
    </source>
</evidence>
<evidence type="ECO:0000259" key="1">
    <source>
        <dbReference type="Pfam" id="PF07883"/>
    </source>
</evidence>
<dbReference type="Proteomes" id="UP000308744">
    <property type="component" value="Unassembled WGS sequence"/>
</dbReference>
<evidence type="ECO:0000313" key="3">
    <source>
        <dbReference type="Proteomes" id="UP000308744"/>
    </source>
</evidence>
<organism evidence="2 3">
    <name type="scientific">Lysinibacillus mangiferihumi</name>
    <dbReference type="NCBI Taxonomy" id="1130819"/>
    <lineage>
        <taxon>Bacteria</taxon>
        <taxon>Bacillati</taxon>
        <taxon>Bacillota</taxon>
        <taxon>Bacilli</taxon>
        <taxon>Bacillales</taxon>
        <taxon>Bacillaceae</taxon>
        <taxon>Lysinibacillus</taxon>
    </lineage>
</organism>
<dbReference type="Pfam" id="PF07883">
    <property type="entry name" value="Cupin_2"/>
    <property type="match status" value="1"/>
</dbReference>
<dbReference type="InterPro" id="IPR013096">
    <property type="entry name" value="Cupin_2"/>
</dbReference>
<accession>A0A4U2YXH4</accession>
<dbReference type="RefSeq" id="WP_107895288.1">
    <property type="nucleotide sequence ID" value="NZ_PYWM01000009.1"/>
</dbReference>
<name>A0A4U2YXH4_9BACI</name>
<dbReference type="AlphaFoldDB" id="A0A4U2YXH4"/>
<keyword evidence="3" id="KW-1185">Reference proteome</keyword>
<sequence length="104" mass="11431">MKIKESIITEEIVQTIFHDKFQGAEVRFGFVSVPVGERLPLEGTTSHEEHEYSFIIKGALTGESGGKLFKVNAGEASYIPAGEQHWCVNKGDSTCELVFALVKS</sequence>
<protein>
    <submittedName>
        <fullName evidence="2">Cupin domain-containing protein</fullName>
    </submittedName>
</protein>
<dbReference type="Gene3D" id="2.60.120.10">
    <property type="entry name" value="Jelly Rolls"/>
    <property type="match status" value="1"/>
</dbReference>
<comment type="caution">
    <text evidence="2">The sequence shown here is derived from an EMBL/GenBank/DDBJ whole genome shotgun (WGS) entry which is preliminary data.</text>
</comment>
<gene>
    <name evidence="2" type="ORF">FC756_15200</name>
</gene>
<dbReference type="SUPFAM" id="SSF51182">
    <property type="entry name" value="RmlC-like cupins"/>
    <property type="match status" value="1"/>
</dbReference>
<reference evidence="2 3" key="1">
    <citation type="submission" date="2019-04" db="EMBL/GenBank/DDBJ databases">
        <title>Lysinibacillus genome sequencing.</title>
        <authorList>
            <person name="Dunlap C."/>
        </authorList>
    </citation>
    <scope>NUCLEOTIDE SEQUENCE [LARGE SCALE GENOMIC DNA]</scope>
    <source>
        <strain evidence="2 3">CCTCC AB 2010389</strain>
    </source>
</reference>
<feature type="domain" description="Cupin type-2" evidence="1">
    <location>
        <begin position="31"/>
        <end position="99"/>
    </location>
</feature>
<proteinExistence type="predicted"/>
<dbReference type="InterPro" id="IPR011051">
    <property type="entry name" value="RmlC_Cupin_sf"/>
</dbReference>
<dbReference type="EMBL" id="SZPU01000059">
    <property type="protein sequence ID" value="TKI66279.1"/>
    <property type="molecule type" value="Genomic_DNA"/>
</dbReference>